<evidence type="ECO:0000313" key="2">
    <source>
        <dbReference type="Proteomes" id="UP000095759"/>
    </source>
</evidence>
<proteinExistence type="predicted"/>
<evidence type="ECO:0000313" key="1">
    <source>
        <dbReference type="EMBL" id="OEJ27617.1"/>
    </source>
</evidence>
<organism evidence="1 2">
    <name type="scientific">Streptomyces agglomeratus</name>
    <dbReference type="NCBI Taxonomy" id="285458"/>
    <lineage>
        <taxon>Bacteria</taxon>
        <taxon>Bacillati</taxon>
        <taxon>Actinomycetota</taxon>
        <taxon>Actinomycetes</taxon>
        <taxon>Kitasatosporales</taxon>
        <taxon>Streptomycetaceae</taxon>
        <taxon>Streptomyces</taxon>
    </lineage>
</organism>
<reference evidence="1 2" key="1">
    <citation type="submission" date="2016-08" db="EMBL/GenBank/DDBJ databases">
        <title>Complete genome sequence of Streptomyces agglomeratus strain 6-3-2, a novel anti-MRSA actinomycete isolated from Wuli of Tebit, China.</title>
        <authorList>
            <person name="Chen X."/>
        </authorList>
    </citation>
    <scope>NUCLEOTIDE SEQUENCE [LARGE SCALE GENOMIC DNA]</scope>
    <source>
        <strain evidence="1 2">6-3-2</strain>
    </source>
</reference>
<accession>A0A1E5PDK9</accession>
<dbReference type="Proteomes" id="UP000095759">
    <property type="component" value="Unassembled WGS sequence"/>
</dbReference>
<comment type="caution">
    <text evidence="1">The sequence shown here is derived from an EMBL/GenBank/DDBJ whole genome shotgun (WGS) entry which is preliminary data.</text>
</comment>
<keyword evidence="2" id="KW-1185">Reference proteome</keyword>
<dbReference type="AlphaFoldDB" id="A0A1E5PDK9"/>
<gene>
    <name evidence="1" type="ORF">AS594_27170</name>
</gene>
<dbReference type="EMBL" id="MEHJ01000001">
    <property type="protein sequence ID" value="OEJ27617.1"/>
    <property type="molecule type" value="Genomic_DNA"/>
</dbReference>
<name>A0A1E5PDK9_9ACTN</name>
<sequence>MFSYHCLTVSSAVARMMALRYRSPSTSAYRRGCRRWRRGRYRCHRRRLYCSAVWPSSVRARWQVSSASMCSPIFSWTSANSPRR</sequence>
<protein>
    <submittedName>
        <fullName evidence="1">Uncharacterized protein</fullName>
    </submittedName>
</protein>